<protein>
    <submittedName>
        <fullName evidence="2">Methyltransferase domain-containing protein</fullName>
    </submittedName>
</protein>
<evidence type="ECO:0000313" key="2">
    <source>
        <dbReference type="EMBL" id="MFC3226286.1"/>
    </source>
</evidence>
<feature type="domain" description="Methyltransferase" evidence="1">
    <location>
        <begin position="53"/>
        <end position="149"/>
    </location>
</feature>
<dbReference type="GO" id="GO:0008168">
    <property type="term" value="F:methyltransferase activity"/>
    <property type="evidence" value="ECO:0007669"/>
    <property type="project" value="UniProtKB-KW"/>
</dbReference>
<dbReference type="Pfam" id="PF13649">
    <property type="entry name" value="Methyltransf_25"/>
    <property type="match status" value="1"/>
</dbReference>
<comment type="caution">
    <text evidence="2">The sequence shown here is derived from an EMBL/GenBank/DDBJ whole genome shotgun (WGS) entry which is preliminary data.</text>
</comment>
<organism evidence="2 3">
    <name type="scientific">Marinibaculum pumilum</name>
    <dbReference type="NCBI Taxonomy" id="1766165"/>
    <lineage>
        <taxon>Bacteria</taxon>
        <taxon>Pseudomonadati</taxon>
        <taxon>Pseudomonadota</taxon>
        <taxon>Alphaproteobacteria</taxon>
        <taxon>Rhodospirillales</taxon>
        <taxon>Rhodospirillaceae</taxon>
        <taxon>Marinibaculum</taxon>
    </lineage>
</organism>
<dbReference type="InterPro" id="IPR041698">
    <property type="entry name" value="Methyltransf_25"/>
</dbReference>
<accession>A0ABV7KVF1</accession>
<dbReference type="CDD" id="cd02440">
    <property type="entry name" value="AdoMet_MTases"/>
    <property type="match status" value="1"/>
</dbReference>
<keyword evidence="2" id="KW-0489">Methyltransferase</keyword>
<proteinExistence type="predicted"/>
<keyword evidence="3" id="KW-1185">Reference proteome</keyword>
<evidence type="ECO:0000259" key="1">
    <source>
        <dbReference type="Pfam" id="PF13649"/>
    </source>
</evidence>
<dbReference type="GO" id="GO:0032259">
    <property type="term" value="P:methylation"/>
    <property type="evidence" value="ECO:0007669"/>
    <property type="project" value="UniProtKB-KW"/>
</dbReference>
<gene>
    <name evidence="2" type="ORF">ACFOGJ_03540</name>
</gene>
<dbReference type="RefSeq" id="WP_379898187.1">
    <property type="nucleotide sequence ID" value="NZ_JBHRTR010000009.1"/>
</dbReference>
<sequence length="279" mass="29767">MNDAAGLDTRTWIDHWDRLGPGWEKWADRMAQQAEGLNRPLIEAAGVQPGEHVLDLASGTGEPALSLAAAVGPSGRVVATDPAPNMLAGLRRRADAAGHGHVEAHLADMQALPFENDSFDRVTCRFGIMFVPDAARAFAEVRRVLRPGGQAAFLVWGPQADNAVLGTVVDWGMRHFGIAEAARYRAPFGYGTPGRLAAAMTQGGLLAAEERELRFTPEVDAGLPFWRPPMGITFGPEVEALDEAGAAAADAALKAAFEPFRDGAAYRLPMHVRIGVARA</sequence>
<dbReference type="SUPFAM" id="SSF53335">
    <property type="entry name" value="S-adenosyl-L-methionine-dependent methyltransferases"/>
    <property type="match status" value="1"/>
</dbReference>
<dbReference type="PANTHER" id="PTHR43591">
    <property type="entry name" value="METHYLTRANSFERASE"/>
    <property type="match status" value="1"/>
</dbReference>
<dbReference type="Gene3D" id="3.40.50.150">
    <property type="entry name" value="Vaccinia Virus protein VP39"/>
    <property type="match status" value="1"/>
</dbReference>
<dbReference type="Proteomes" id="UP001595528">
    <property type="component" value="Unassembled WGS sequence"/>
</dbReference>
<keyword evidence="2" id="KW-0808">Transferase</keyword>
<reference evidence="3" key="1">
    <citation type="journal article" date="2019" name="Int. J. Syst. Evol. Microbiol.">
        <title>The Global Catalogue of Microorganisms (GCM) 10K type strain sequencing project: providing services to taxonomists for standard genome sequencing and annotation.</title>
        <authorList>
            <consortium name="The Broad Institute Genomics Platform"/>
            <consortium name="The Broad Institute Genome Sequencing Center for Infectious Disease"/>
            <person name="Wu L."/>
            <person name="Ma J."/>
        </authorList>
    </citation>
    <scope>NUCLEOTIDE SEQUENCE [LARGE SCALE GENOMIC DNA]</scope>
    <source>
        <strain evidence="3">KCTC 42964</strain>
    </source>
</reference>
<dbReference type="InterPro" id="IPR029063">
    <property type="entry name" value="SAM-dependent_MTases_sf"/>
</dbReference>
<name>A0ABV7KVF1_9PROT</name>
<dbReference type="EMBL" id="JBHRTR010000009">
    <property type="protein sequence ID" value="MFC3226286.1"/>
    <property type="molecule type" value="Genomic_DNA"/>
</dbReference>
<dbReference type="PANTHER" id="PTHR43591:SF24">
    <property type="entry name" value="2-METHOXY-6-POLYPRENYL-1,4-BENZOQUINOL METHYLASE, MITOCHONDRIAL"/>
    <property type="match status" value="1"/>
</dbReference>
<evidence type="ECO:0000313" key="3">
    <source>
        <dbReference type="Proteomes" id="UP001595528"/>
    </source>
</evidence>